<keyword evidence="2" id="KW-1185">Reference proteome</keyword>
<name>A0ACB9ZUB2_CATRO</name>
<protein>
    <submittedName>
        <fullName evidence="1">Uncharacterized protein</fullName>
    </submittedName>
</protein>
<gene>
    <name evidence="1" type="ORF">M9H77_35822</name>
</gene>
<reference evidence="2" key="1">
    <citation type="journal article" date="2023" name="Nat. Plants">
        <title>Single-cell RNA sequencing provides a high-resolution roadmap for understanding the multicellular compartmentation of specialized metabolism.</title>
        <authorList>
            <person name="Sun S."/>
            <person name="Shen X."/>
            <person name="Li Y."/>
            <person name="Li Y."/>
            <person name="Wang S."/>
            <person name="Li R."/>
            <person name="Zhang H."/>
            <person name="Shen G."/>
            <person name="Guo B."/>
            <person name="Wei J."/>
            <person name="Xu J."/>
            <person name="St-Pierre B."/>
            <person name="Chen S."/>
            <person name="Sun C."/>
        </authorList>
    </citation>
    <scope>NUCLEOTIDE SEQUENCE [LARGE SCALE GENOMIC DNA]</scope>
</reference>
<organism evidence="1 2">
    <name type="scientific">Catharanthus roseus</name>
    <name type="common">Madagascar periwinkle</name>
    <name type="synonym">Vinca rosea</name>
    <dbReference type="NCBI Taxonomy" id="4058"/>
    <lineage>
        <taxon>Eukaryota</taxon>
        <taxon>Viridiplantae</taxon>
        <taxon>Streptophyta</taxon>
        <taxon>Embryophyta</taxon>
        <taxon>Tracheophyta</taxon>
        <taxon>Spermatophyta</taxon>
        <taxon>Magnoliopsida</taxon>
        <taxon>eudicotyledons</taxon>
        <taxon>Gunneridae</taxon>
        <taxon>Pentapetalae</taxon>
        <taxon>asterids</taxon>
        <taxon>lamiids</taxon>
        <taxon>Gentianales</taxon>
        <taxon>Apocynaceae</taxon>
        <taxon>Rauvolfioideae</taxon>
        <taxon>Vinceae</taxon>
        <taxon>Catharanthinae</taxon>
        <taxon>Catharanthus</taxon>
    </lineage>
</organism>
<dbReference type="Proteomes" id="UP001060085">
    <property type="component" value="Linkage Group LG08"/>
</dbReference>
<comment type="caution">
    <text evidence="1">The sequence shown here is derived from an EMBL/GenBank/DDBJ whole genome shotgun (WGS) entry which is preliminary data.</text>
</comment>
<dbReference type="EMBL" id="CM044708">
    <property type="protein sequence ID" value="KAI5649817.1"/>
    <property type="molecule type" value="Genomic_DNA"/>
</dbReference>
<proteinExistence type="predicted"/>
<evidence type="ECO:0000313" key="1">
    <source>
        <dbReference type="EMBL" id="KAI5649817.1"/>
    </source>
</evidence>
<sequence>MVRPSGRREGDDLEHSTSDLSATPTHLAPGFHHGTGEPGSSAQPSAILFRSRPPLQPHLSHTLMSYEPYGSSQPSSHPTDTVCDPYLHAPTIRPRIPYRSATQEPILEFIDRVCEGDIGLEGDRGVGEEQERVRSLHIEGEGDEKGDDDDDNGDGDGDGGGDDDQDEADDVGDEEHPVLMVPVAHASGSYGRPRHEKGKGLTGSFMSVMSKFVGSRNKRSEVAHEVPALTQKKKKPAEAGPVDPELIPSYGGHDRGSLKFRSRYMTLTGCELTDAHKLKKKIQSISYLKTNIFFKRFFKGIHIFFKSHFDVER</sequence>
<evidence type="ECO:0000313" key="2">
    <source>
        <dbReference type="Proteomes" id="UP001060085"/>
    </source>
</evidence>
<accession>A0ACB9ZUB2</accession>